<dbReference type="EMBL" id="FQYO01000002">
    <property type="protein sequence ID" value="SHI51505.1"/>
    <property type="molecule type" value="Genomic_DNA"/>
</dbReference>
<keyword evidence="2" id="KW-0695">RNA-directed DNA polymerase</keyword>
<feature type="domain" description="Reverse transcriptase" evidence="1">
    <location>
        <begin position="183"/>
        <end position="319"/>
    </location>
</feature>
<dbReference type="STRING" id="1447782.SAMN05444417_0820"/>
<gene>
    <name evidence="2" type="ORF">SAMN05444417_0820</name>
</gene>
<dbReference type="GO" id="GO:0003964">
    <property type="term" value="F:RNA-directed DNA polymerase activity"/>
    <property type="evidence" value="ECO:0007669"/>
    <property type="project" value="UniProtKB-KW"/>
</dbReference>
<keyword evidence="3" id="KW-1185">Reference proteome</keyword>
<accession>A0A1M6BRW9</accession>
<protein>
    <submittedName>
        <fullName evidence="2">Reverse transcriptase (RNA-dependent DNA polymerase)</fullName>
    </submittedName>
</protein>
<proteinExistence type="predicted"/>
<sequence length="638" mass="73703">MTNIDSKMKELRALLTETLPYELPFGFTNENFFLSELKIGDLSDAQRKKLDFVRRSRKGYTKPFSYKINRSHREKNTISIIHPTIQLRIAKLYSEFEQTILQSCARSPFSLRYPAASQRIFTKGSSKDVRRRWEADLPDDLPGQKISTPYVPSYFAYQRFLLLDRFFSSNELVRLESRFSRLRTLDVSRCFFNIYTHSISWAVKEKDFSKDNSKMYSFEQQFDEVMQHANYNETAGLLVGPEASRIFAEIILQRIDLEVAASAEQTGLREGRDYTVRRYVDDFHIFADEEGTLDRIERFLSDSLEEYKMFLNLDKARDFERPFVTSVSRVKFEVHGVARRIEECLIKRPQADDEPRKQTKKAIRSSLDALRHIGGSERAAMVSSTSEIYGALHSSIAKMSEFAKEDLSEDEWIDLSERAKFLVRILYYLLSLDFRVPPLIRSAEILRKLSELLIRAPEAMSHDIRSYVIFETDQLISSNYDSHGSNLPLEIANAFLIGLLIDPGLFVSQAGAKLVLSDILEEKKTCYFSMLCLLHAHGSAGSVEAGEFAIAIRNRVLSDEFDIHKSCEDHLIFCDFVSCPYVDFDLRWTTFNDVTGGVEIGKEEFDKICPHLRFVNWQETGIQFAILQKRLPPVYFSS</sequence>
<reference evidence="2 3" key="1">
    <citation type="submission" date="2016-11" db="EMBL/GenBank/DDBJ databases">
        <authorList>
            <person name="Jaros S."/>
            <person name="Januszkiewicz K."/>
            <person name="Wedrychowicz H."/>
        </authorList>
    </citation>
    <scope>NUCLEOTIDE SEQUENCE [LARGE SCALE GENOMIC DNA]</scope>
    <source>
        <strain evidence="2 3">DSM 100565</strain>
    </source>
</reference>
<dbReference type="AlphaFoldDB" id="A0A1M6BRW9"/>
<dbReference type="Pfam" id="PF00078">
    <property type="entry name" value="RVT_1"/>
    <property type="match status" value="1"/>
</dbReference>
<keyword evidence="2" id="KW-0808">Transferase</keyword>
<dbReference type="CDD" id="cd01646">
    <property type="entry name" value="RT_Bac_retron_I"/>
    <property type="match status" value="1"/>
</dbReference>
<dbReference type="RefSeq" id="WP_139300482.1">
    <property type="nucleotide sequence ID" value="NZ_FQYO01000002.1"/>
</dbReference>
<dbReference type="Proteomes" id="UP000184292">
    <property type="component" value="Unassembled WGS sequence"/>
</dbReference>
<organism evidence="2 3">
    <name type="scientific">Wenxinia saemankumensis</name>
    <dbReference type="NCBI Taxonomy" id="1447782"/>
    <lineage>
        <taxon>Bacteria</taxon>
        <taxon>Pseudomonadati</taxon>
        <taxon>Pseudomonadota</taxon>
        <taxon>Alphaproteobacteria</taxon>
        <taxon>Rhodobacterales</taxon>
        <taxon>Roseobacteraceae</taxon>
        <taxon>Wenxinia</taxon>
    </lineage>
</organism>
<dbReference type="NCBIfam" id="NF041748">
    <property type="entry name" value="Drt3b"/>
    <property type="match status" value="1"/>
</dbReference>
<evidence type="ECO:0000313" key="2">
    <source>
        <dbReference type="EMBL" id="SHI51505.1"/>
    </source>
</evidence>
<evidence type="ECO:0000259" key="1">
    <source>
        <dbReference type="Pfam" id="PF00078"/>
    </source>
</evidence>
<name>A0A1M6BRW9_9RHOB</name>
<dbReference type="OrthoDB" id="9780724at2"/>
<dbReference type="InterPro" id="IPR000477">
    <property type="entry name" value="RT_dom"/>
</dbReference>
<evidence type="ECO:0000313" key="3">
    <source>
        <dbReference type="Proteomes" id="UP000184292"/>
    </source>
</evidence>
<keyword evidence="2" id="KW-0548">Nucleotidyltransferase</keyword>